<evidence type="ECO:0000313" key="8">
    <source>
        <dbReference type="EMBL" id="MST87917.1"/>
    </source>
</evidence>
<dbReference type="GO" id="GO:0046496">
    <property type="term" value="P:nicotinamide nucleotide metabolic process"/>
    <property type="evidence" value="ECO:0007669"/>
    <property type="project" value="UniProtKB-UniRule"/>
</dbReference>
<dbReference type="Gene3D" id="3.40.1190.20">
    <property type="match status" value="1"/>
</dbReference>
<feature type="binding site" evidence="6">
    <location>
        <position position="42"/>
    </location>
    <ligand>
        <name>(6S)-NADPHX</name>
        <dbReference type="ChEBI" id="CHEBI:64076"/>
    </ligand>
</feature>
<comment type="catalytic activity">
    <reaction evidence="6">
        <text>(6S)-NADPHX + ADP = AMP + phosphate + NADPH + H(+)</text>
        <dbReference type="Rhea" id="RHEA:32235"/>
        <dbReference type="ChEBI" id="CHEBI:15378"/>
        <dbReference type="ChEBI" id="CHEBI:43474"/>
        <dbReference type="ChEBI" id="CHEBI:57783"/>
        <dbReference type="ChEBI" id="CHEBI:64076"/>
        <dbReference type="ChEBI" id="CHEBI:456215"/>
        <dbReference type="ChEBI" id="CHEBI:456216"/>
        <dbReference type="EC" id="4.2.1.136"/>
    </reaction>
</comment>
<dbReference type="HAMAP" id="MF_01965">
    <property type="entry name" value="NADHX_dehydratase"/>
    <property type="match status" value="1"/>
</dbReference>
<dbReference type="PANTHER" id="PTHR12592:SF0">
    <property type="entry name" value="ATP-DEPENDENT (S)-NAD(P)H-HYDRATE DEHYDRATASE"/>
    <property type="match status" value="1"/>
</dbReference>
<dbReference type="GO" id="GO:0052855">
    <property type="term" value="F:ADP-dependent NAD(P)H-hydrate dehydratase activity"/>
    <property type="evidence" value="ECO:0007669"/>
    <property type="project" value="UniProtKB-UniRule"/>
</dbReference>
<keyword evidence="1 6" id="KW-0547">Nucleotide-binding</keyword>
<reference evidence="8 9" key="1">
    <citation type="submission" date="2019-08" db="EMBL/GenBank/DDBJ databases">
        <title>In-depth cultivation of the pig gut microbiome towards novel bacterial diversity and tailored functional studies.</title>
        <authorList>
            <person name="Wylensek D."/>
            <person name="Hitch T.C.A."/>
            <person name="Clavel T."/>
        </authorList>
    </citation>
    <scope>NUCLEOTIDE SEQUENCE [LARGE SCALE GENOMIC DNA]</scope>
    <source>
        <strain evidence="8 9">Bifido-178-WT-2B</strain>
    </source>
</reference>
<dbReference type="EC" id="4.2.1.136" evidence="6"/>
<dbReference type="Pfam" id="PF01256">
    <property type="entry name" value="Carb_kinase"/>
    <property type="match status" value="1"/>
</dbReference>
<keyword evidence="5 6" id="KW-0456">Lyase</keyword>
<comment type="similarity">
    <text evidence="6">Belongs to the NnrD/CARKD family.</text>
</comment>
<protein>
    <recommendedName>
        <fullName evidence="6">ADP-dependent (S)-NAD(P)H-hydrate dehydratase</fullName>
        <ecNumber evidence="6">4.2.1.136</ecNumber>
    </recommendedName>
    <alternativeName>
        <fullName evidence="6">ADP-dependent NAD(P)HX dehydratase</fullName>
    </alternativeName>
</protein>
<evidence type="ECO:0000256" key="4">
    <source>
        <dbReference type="ARBA" id="ARBA00023027"/>
    </source>
</evidence>
<dbReference type="AlphaFoldDB" id="A0A6A8MGH5"/>
<evidence type="ECO:0000256" key="3">
    <source>
        <dbReference type="ARBA" id="ARBA00022857"/>
    </source>
</evidence>
<feature type="binding site" evidence="6">
    <location>
        <position position="225"/>
    </location>
    <ligand>
        <name>AMP</name>
        <dbReference type="ChEBI" id="CHEBI:456215"/>
    </ligand>
</feature>
<feature type="binding site" evidence="6">
    <location>
        <position position="226"/>
    </location>
    <ligand>
        <name>(6S)-NADPHX</name>
        <dbReference type="ChEBI" id="CHEBI:64076"/>
    </ligand>
</feature>
<comment type="function">
    <text evidence="6">Catalyzes the dehydration of the S-form of NAD(P)HX at the expense of ADP, which is converted to AMP. Together with NAD(P)HX epimerase, which catalyzes the epimerization of the S- and R-forms, the enzyme allows the repair of both epimers of NAD(P)HX, a damaged form of NAD(P)H that is a result of enzymatic or heat-dependent hydration.</text>
</comment>
<dbReference type="Proteomes" id="UP000438120">
    <property type="component" value="Unassembled WGS sequence"/>
</dbReference>
<feature type="binding site" evidence="6">
    <location>
        <position position="103"/>
    </location>
    <ligand>
        <name>(6S)-NADPHX</name>
        <dbReference type="ChEBI" id="CHEBI:64076"/>
    </ligand>
</feature>
<keyword evidence="9" id="KW-1185">Reference proteome</keyword>
<keyword evidence="4 6" id="KW-0520">NAD</keyword>
<evidence type="ECO:0000313" key="9">
    <source>
        <dbReference type="Proteomes" id="UP000438120"/>
    </source>
</evidence>
<evidence type="ECO:0000256" key="6">
    <source>
        <dbReference type="HAMAP-Rule" id="MF_01965"/>
    </source>
</evidence>
<gene>
    <name evidence="6" type="primary">nnrD</name>
    <name evidence="8" type="ORF">FYJ62_09945</name>
</gene>
<dbReference type="GO" id="GO:0052856">
    <property type="term" value="F:NAD(P)HX epimerase activity"/>
    <property type="evidence" value="ECO:0007669"/>
    <property type="project" value="TreeGrafter"/>
</dbReference>
<dbReference type="NCBIfam" id="TIGR00196">
    <property type="entry name" value="yjeF_cterm"/>
    <property type="match status" value="1"/>
</dbReference>
<feature type="binding site" evidence="6">
    <location>
        <position position="157"/>
    </location>
    <ligand>
        <name>(6S)-NADPHX</name>
        <dbReference type="ChEBI" id="CHEBI:64076"/>
    </ligand>
</feature>
<dbReference type="InterPro" id="IPR017953">
    <property type="entry name" value="Carbohydrate_kinase_pred_CS"/>
</dbReference>
<dbReference type="GO" id="GO:0110051">
    <property type="term" value="P:metabolite repair"/>
    <property type="evidence" value="ECO:0007669"/>
    <property type="project" value="TreeGrafter"/>
</dbReference>
<evidence type="ECO:0000256" key="1">
    <source>
        <dbReference type="ARBA" id="ARBA00022741"/>
    </source>
</evidence>
<dbReference type="OrthoDB" id="9806925at2"/>
<evidence type="ECO:0000259" key="7">
    <source>
        <dbReference type="PROSITE" id="PS51383"/>
    </source>
</evidence>
<comment type="cofactor">
    <cofactor evidence="6">
        <name>Mg(2+)</name>
        <dbReference type="ChEBI" id="CHEBI:18420"/>
    </cofactor>
</comment>
<organism evidence="8 9">
    <name type="scientific">Lactobacillus porci</name>
    <dbReference type="NCBI Taxonomy" id="2012477"/>
    <lineage>
        <taxon>Bacteria</taxon>
        <taxon>Bacillati</taxon>
        <taxon>Bacillota</taxon>
        <taxon>Bacilli</taxon>
        <taxon>Lactobacillales</taxon>
        <taxon>Lactobacillaceae</taxon>
        <taxon>Lactobacillus</taxon>
    </lineage>
</organism>
<accession>A0A6A8MGH5</accession>
<name>A0A6A8MGH5_9LACO</name>
<dbReference type="PROSITE" id="PS01050">
    <property type="entry name" value="YJEF_C_2"/>
    <property type="match status" value="1"/>
</dbReference>
<sequence>METEEFGSEIARRVIRPRPSQSHKGNYGRLLLIGGSENFGGAIMMAAEAAVSSGAGLTSVATDPANLTALHARVPEAMFMDIHEQARVLDLLKKQDVILCGPGLGNSPYALELLTKLCQLATPSQSLVLDASALDLLAQQPDLLSLIKAKQVVLTPHQMEWQRLSGIKIPDQENVRNFQVLRQLFPKRNVILVLKSNHTHVYDATQERAYLNAAGNPGMATGGMGDTLAGIIAAFLGQFGPSLDAVLAAVHCHSAAGDLLYQDKYLVRPTEVSAMMPKLMKRYSNE</sequence>
<feature type="domain" description="YjeF C-terminal" evidence="7">
    <location>
        <begin position="7"/>
        <end position="283"/>
    </location>
</feature>
<dbReference type="GO" id="GO:0005524">
    <property type="term" value="F:ATP binding"/>
    <property type="evidence" value="ECO:0007669"/>
    <property type="project" value="UniProtKB-KW"/>
</dbReference>
<dbReference type="RefSeq" id="WP_154549524.1">
    <property type="nucleotide sequence ID" value="NZ_VUMX01000047.1"/>
</dbReference>
<comment type="subunit">
    <text evidence="6">Homotetramer.</text>
</comment>
<evidence type="ECO:0000256" key="5">
    <source>
        <dbReference type="ARBA" id="ARBA00023239"/>
    </source>
</evidence>
<comment type="caution">
    <text evidence="8">The sequence shown here is derived from an EMBL/GenBank/DDBJ whole genome shotgun (WGS) entry which is preliminary data.</text>
</comment>
<dbReference type="SUPFAM" id="SSF53613">
    <property type="entry name" value="Ribokinase-like"/>
    <property type="match status" value="1"/>
</dbReference>
<dbReference type="InterPro" id="IPR000631">
    <property type="entry name" value="CARKD"/>
</dbReference>
<comment type="catalytic activity">
    <reaction evidence="6">
        <text>(6S)-NADHX + ADP = AMP + phosphate + NADH + H(+)</text>
        <dbReference type="Rhea" id="RHEA:32223"/>
        <dbReference type="ChEBI" id="CHEBI:15378"/>
        <dbReference type="ChEBI" id="CHEBI:43474"/>
        <dbReference type="ChEBI" id="CHEBI:57945"/>
        <dbReference type="ChEBI" id="CHEBI:64074"/>
        <dbReference type="ChEBI" id="CHEBI:456215"/>
        <dbReference type="ChEBI" id="CHEBI:456216"/>
        <dbReference type="EC" id="4.2.1.136"/>
    </reaction>
</comment>
<dbReference type="PROSITE" id="PS51383">
    <property type="entry name" value="YJEF_C_3"/>
    <property type="match status" value="1"/>
</dbReference>
<keyword evidence="2 6" id="KW-0067">ATP-binding</keyword>
<evidence type="ECO:0000256" key="2">
    <source>
        <dbReference type="ARBA" id="ARBA00022840"/>
    </source>
</evidence>
<dbReference type="CDD" id="cd01171">
    <property type="entry name" value="YXKO-related"/>
    <property type="match status" value="1"/>
</dbReference>
<dbReference type="InterPro" id="IPR029056">
    <property type="entry name" value="Ribokinase-like"/>
</dbReference>
<proteinExistence type="inferred from homology"/>
<dbReference type="PANTHER" id="PTHR12592">
    <property type="entry name" value="ATP-DEPENDENT (S)-NAD(P)H-HYDRATE DEHYDRATASE FAMILY MEMBER"/>
    <property type="match status" value="1"/>
</dbReference>
<keyword evidence="3 6" id="KW-0521">NADP</keyword>
<feature type="binding site" evidence="6">
    <location>
        <begin position="195"/>
        <end position="199"/>
    </location>
    <ligand>
        <name>AMP</name>
        <dbReference type="ChEBI" id="CHEBI:456215"/>
    </ligand>
</feature>
<dbReference type="EMBL" id="VUMX01000047">
    <property type="protein sequence ID" value="MST87917.1"/>
    <property type="molecule type" value="Genomic_DNA"/>
</dbReference>